<dbReference type="GO" id="GO:0004476">
    <property type="term" value="F:mannose-6-phosphate isomerase activity"/>
    <property type="evidence" value="ECO:0007669"/>
    <property type="project" value="InterPro"/>
</dbReference>
<dbReference type="UniPathway" id="UPA00126">
    <property type="reaction ID" value="UER00423"/>
</dbReference>
<dbReference type="Gene3D" id="2.60.120.10">
    <property type="entry name" value="Jelly Rolls"/>
    <property type="match status" value="1"/>
</dbReference>
<name>A0A7J7M4C3_9MAGN</name>
<comment type="caution">
    <text evidence="1">The sequence shown here is derived from an EMBL/GenBank/DDBJ whole genome shotgun (WGS) entry which is preliminary data.</text>
</comment>
<proteinExistence type="predicted"/>
<dbReference type="InterPro" id="IPR014710">
    <property type="entry name" value="RmlC-like_jellyroll"/>
</dbReference>
<evidence type="ECO:0000313" key="2">
    <source>
        <dbReference type="Proteomes" id="UP000541444"/>
    </source>
</evidence>
<dbReference type="PANTHER" id="PTHR10309">
    <property type="entry name" value="MANNOSE-6-PHOSPHATE ISOMERASE"/>
    <property type="match status" value="1"/>
</dbReference>
<protein>
    <recommendedName>
        <fullName evidence="3">Mannose-6-phosphate isomerase</fullName>
    </recommendedName>
</protein>
<dbReference type="SUPFAM" id="SSF51182">
    <property type="entry name" value="RmlC-like cupins"/>
    <property type="match status" value="1"/>
</dbReference>
<dbReference type="PANTHER" id="PTHR10309:SF0">
    <property type="entry name" value="MANNOSE-6-PHOSPHATE ISOMERASE"/>
    <property type="match status" value="1"/>
</dbReference>
<dbReference type="GO" id="GO:0005829">
    <property type="term" value="C:cytosol"/>
    <property type="evidence" value="ECO:0007669"/>
    <property type="project" value="TreeGrafter"/>
</dbReference>
<dbReference type="Gene3D" id="1.10.441.10">
    <property type="entry name" value="Phosphomannose Isomerase, domain 2"/>
    <property type="match status" value="1"/>
</dbReference>
<evidence type="ECO:0008006" key="3">
    <source>
        <dbReference type="Google" id="ProtNLM"/>
    </source>
</evidence>
<dbReference type="EMBL" id="JACGCM010001782">
    <property type="protein sequence ID" value="KAF6149715.1"/>
    <property type="molecule type" value="Genomic_DNA"/>
</dbReference>
<evidence type="ECO:0000313" key="1">
    <source>
        <dbReference type="EMBL" id="KAF6149715.1"/>
    </source>
</evidence>
<gene>
    <name evidence="1" type="ORF">GIB67_017448</name>
</gene>
<dbReference type="Proteomes" id="UP000541444">
    <property type="component" value="Unassembled WGS sequence"/>
</dbReference>
<dbReference type="AlphaFoldDB" id="A0A7J7M4C3"/>
<dbReference type="FunFam" id="2.60.120.10:FF:000044">
    <property type="entry name" value="Mannose-6-phosphate isomerase"/>
    <property type="match status" value="1"/>
</dbReference>
<sequence length="133" mass="14451">MATSDNVVRAGLTPKLRDVPTLCSMLTYKQGFPEILRGVPLNQHTERYSPPFDEFEVDCCILLQGAKTVFPAIPGPSLFVVVSGEGTMQTDSSSYKEEVSEGDVLFVSADTQICITSTSGLELYRAGVNSRLL</sequence>
<accession>A0A7J7M4C3</accession>
<organism evidence="1 2">
    <name type="scientific">Kingdonia uniflora</name>
    <dbReference type="NCBI Taxonomy" id="39325"/>
    <lineage>
        <taxon>Eukaryota</taxon>
        <taxon>Viridiplantae</taxon>
        <taxon>Streptophyta</taxon>
        <taxon>Embryophyta</taxon>
        <taxon>Tracheophyta</taxon>
        <taxon>Spermatophyta</taxon>
        <taxon>Magnoliopsida</taxon>
        <taxon>Ranunculales</taxon>
        <taxon>Circaeasteraceae</taxon>
        <taxon>Kingdonia</taxon>
    </lineage>
</organism>
<dbReference type="InterPro" id="IPR016305">
    <property type="entry name" value="Mannose-6-P_Isomerase"/>
</dbReference>
<keyword evidence="2" id="KW-1185">Reference proteome</keyword>
<dbReference type="InterPro" id="IPR011051">
    <property type="entry name" value="RmlC_Cupin_sf"/>
</dbReference>
<dbReference type="GO" id="GO:0009298">
    <property type="term" value="P:GDP-mannose biosynthetic process"/>
    <property type="evidence" value="ECO:0007669"/>
    <property type="project" value="UniProtKB-UniPathway"/>
</dbReference>
<dbReference type="OrthoDB" id="6605218at2759"/>
<reference evidence="1 2" key="1">
    <citation type="journal article" date="2020" name="IScience">
        <title>Genome Sequencing of the Endangered Kingdonia uniflora (Circaeasteraceae, Ranunculales) Reveals Potential Mechanisms of Evolutionary Specialization.</title>
        <authorList>
            <person name="Sun Y."/>
            <person name="Deng T."/>
            <person name="Zhang A."/>
            <person name="Moore M.J."/>
            <person name="Landis J.B."/>
            <person name="Lin N."/>
            <person name="Zhang H."/>
            <person name="Zhang X."/>
            <person name="Huang J."/>
            <person name="Zhang X."/>
            <person name="Sun H."/>
            <person name="Wang H."/>
        </authorList>
    </citation>
    <scope>NUCLEOTIDE SEQUENCE [LARGE SCALE GENOMIC DNA]</scope>
    <source>
        <strain evidence="1">TB1705</strain>
        <tissue evidence="1">Leaf</tissue>
    </source>
</reference>